<dbReference type="InterPro" id="IPR029024">
    <property type="entry name" value="TerB-like"/>
</dbReference>
<sequence length="203" mass="21827">MLLIFGLSVFFRTVSEGSFHCPQCGGDRAYRRRTGRRWFTLFFLPVIPLNRVGEAVECRTCRTRFGVSVLRAPTAVQLAAALPAGMRAAATLVLRAGDPSDEAALGRAVEVVQGYGETRYGADDVAADLQLQAGFLEEEVARAGGQLAVEAKEWFLSQAVRVGLADGPLTENERQTLHRVAQLLGMSPAHALGVIVTTEGAAR</sequence>
<dbReference type="InterPro" id="IPR007791">
    <property type="entry name" value="DjlA_N"/>
</dbReference>
<organism evidence="3 4">
    <name type="scientific">Actinomadura fulvescens</name>
    <dbReference type="NCBI Taxonomy" id="46160"/>
    <lineage>
        <taxon>Bacteria</taxon>
        <taxon>Bacillati</taxon>
        <taxon>Actinomycetota</taxon>
        <taxon>Actinomycetes</taxon>
        <taxon>Streptosporangiales</taxon>
        <taxon>Thermomonosporaceae</taxon>
        <taxon>Actinomadura</taxon>
    </lineage>
</organism>
<evidence type="ECO:0008006" key="5">
    <source>
        <dbReference type="Google" id="ProtNLM"/>
    </source>
</evidence>
<evidence type="ECO:0000313" key="3">
    <source>
        <dbReference type="EMBL" id="GAA2576177.1"/>
    </source>
</evidence>
<feature type="domain" description="Zinc-ribbon 15" evidence="2">
    <location>
        <begin position="20"/>
        <end position="67"/>
    </location>
</feature>
<keyword evidence="4" id="KW-1185">Reference proteome</keyword>
<evidence type="ECO:0000259" key="1">
    <source>
        <dbReference type="Pfam" id="PF05099"/>
    </source>
</evidence>
<dbReference type="CDD" id="cd07177">
    <property type="entry name" value="terB_like"/>
    <property type="match status" value="1"/>
</dbReference>
<protein>
    <recommendedName>
        <fullName evidence="5">Co-chaperone DjlA N-terminal domain-containing protein</fullName>
    </recommendedName>
</protein>
<comment type="caution">
    <text evidence="3">The sequence shown here is derived from an EMBL/GenBank/DDBJ whole genome shotgun (WGS) entry which is preliminary data.</text>
</comment>
<gene>
    <name evidence="3" type="ORF">GCM10010411_05720</name>
</gene>
<dbReference type="Pfam" id="PF17032">
    <property type="entry name" value="Zn_ribbon_15"/>
    <property type="match status" value="1"/>
</dbReference>
<dbReference type="Pfam" id="PF05099">
    <property type="entry name" value="TerB"/>
    <property type="match status" value="1"/>
</dbReference>
<dbReference type="SUPFAM" id="SSF158682">
    <property type="entry name" value="TerB-like"/>
    <property type="match status" value="1"/>
</dbReference>
<feature type="domain" description="Co-chaperone DjlA N-terminal" evidence="1">
    <location>
        <begin position="133"/>
        <end position="189"/>
    </location>
</feature>
<reference evidence="4" key="1">
    <citation type="journal article" date="2019" name="Int. J. Syst. Evol. Microbiol.">
        <title>The Global Catalogue of Microorganisms (GCM) 10K type strain sequencing project: providing services to taxonomists for standard genome sequencing and annotation.</title>
        <authorList>
            <consortium name="The Broad Institute Genomics Platform"/>
            <consortium name="The Broad Institute Genome Sequencing Center for Infectious Disease"/>
            <person name="Wu L."/>
            <person name="Ma J."/>
        </authorList>
    </citation>
    <scope>NUCLEOTIDE SEQUENCE [LARGE SCALE GENOMIC DNA]</scope>
    <source>
        <strain evidence="4">JCM 6833</strain>
    </source>
</reference>
<dbReference type="InterPro" id="IPR031493">
    <property type="entry name" value="Zinc_ribbon_15"/>
</dbReference>
<dbReference type="Proteomes" id="UP001501509">
    <property type="component" value="Unassembled WGS sequence"/>
</dbReference>
<dbReference type="Gene3D" id="1.10.3680.10">
    <property type="entry name" value="TerB-like"/>
    <property type="match status" value="1"/>
</dbReference>
<proteinExistence type="predicted"/>
<name>A0ABP6BL64_9ACTN</name>
<evidence type="ECO:0000259" key="2">
    <source>
        <dbReference type="Pfam" id="PF17032"/>
    </source>
</evidence>
<evidence type="ECO:0000313" key="4">
    <source>
        <dbReference type="Proteomes" id="UP001501509"/>
    </source>
</evidence>
<dbReference type="EMBL" id="BAAATD010000001">
    <property type="protein sequence ID" value="GAA2576177.1"/>
    <property type="molecule type" value="Genomic_DNA"/>
</dbReference>
<dbReference type="RefSeq" id="WP_344537357.1">
    <property type="nucleotide sequence ID" value="NZ_BAAATD010000001.1"/>
</dbReference>
<accession>A0ABP6BL64</accession>